<name>A0A2H3CFH8_ARMGA</name>
<reference evidence="3" key="1">
    <citation type="journal article" date="2017" name="Nat. Ecol. Evol.">
        <title>Genome expansion and lineage-specific genetic innovations in the forest pathogenic fungi Armillaria.</title>
        <authorList>
            <person name="Sipos G."/>
            <person name="Prasanna A.N."/>
            <person name="Walter M.C."/>
            <person name="O'Connor E."/>
            <person name="Balint B."/>
            <person name="Krizsan K."/>
            <person name="Kiss B."/>
            <person name="Hess J."/>
            <person name="Varga T."/>
            <person name="Slot J."/>
            <person name="Riley R."/>
            <person name="Boka B."/>
            <person name="Rigling D."/>
            <person name="Barry K."/>
            <person name="Lee J."/>
            <person name="Mihaltcheva S."/>
            <person name="LaButti K."/>
            <person name="Lipzen A."/>
            <person name="Waldron R."/>
            <person name="Moloney N.M."/>
            <person name="Sperisen C."/>
            <person name="Kredics L."/>
            <person name="Vagvoelgyi C."/>
            <person name="Patrignani A."/>
            <person name="Fitzpatrick D."/>
            <person name="Nagy I."/>
            <person name="Doyle S."/>
            <person name="Anderson J.B."/>
            <person name="Grigoriev I.V."/>
            <person name="Gueldener U."/>
            <person name="Muensterkoetter M."/>
            <person name="Nagy L.G."/>
        </authorList>
    </citation>
    <scope>NUCLEOTIDE SEQUENCE [LARGE SCALE GENOMIC DNA]</scope>
    <source>
        <strain evidence="3">Ar21-2</strain>
    </source>
</reference>
<organism evidence="2 3">
    <name type="scientific">Armillaria gallica</name>
    <name type="common">Bulbous honey fungus</name>
    <name type="synonym">Armillaria bulbosa</name>
    <dbReference type="NCBI Taxonomy" id="47427"/>
    <lineage>
        <taxon>Eukaryota</taxon>
        <taxon>Fungi</taxon>
        <taxon>Dikarya</taxon>
        <taxon>Basidiomycota</taxon>
        <taxon>Agaricomycotina</taxon>
        <taxon>Agaricomycetes</taxon>
        <taxon>Agaricomycetidae</taxon>
        <taxon>Agaricales</taxon>
        <taxon>Marasmiineae</taxon>
        <taxon>Physalacriaceae</taxon>
        <taxon>Armillaria</taxon>
    </lineage>
</organism>
<evidence type="ECO:0000256" key="1">
    <source>
        <dbReference type="SAM" id="MobiDB-lite"/>
    </source>
</evidence>
<feature type="compositionally biased region" description="Basic and acidic residues" evidence="1">
    <location>
        <begin position="124"/>
        <end position="154"/>
    </location>
</feature>
<gene>
    <name evidence="2" type="ORF">ARMGADRAFT_1090871</name>
</gene>
<sequence>MEPYIEEEQRRGQIMNKSWESLTISRQTTIWIRRGSMNVVCDIDHTRTVRFNNVLRAVREDMFCPTAAHRLLSFMECAVRLQGVFHQEGAVVPEAVQPICRDLLKLVCSMILSEGSGVAGRSQLKGDRRDETRSETRTRPMCRVRDNDHRIRTT</sequence>
<dbReference type="Proteomes" id="UP000217790">
    <property type="component" value="Unassembled WGS sequence"/>
</dbReference>
<dbReference type="InParanoid" id="A0A2H3CFH8"/>
<proteinExistence type="predicted"/>
<evidence type="ECO:0000313" key="2">
    <source>
        <dbReference type="EMBL" id="PBK81815.1"/>
    </source>
</evidence>
<keyword evidence="3" id="KW-1185">Reference proteome</keyword>
<dbReference type="AlphaFoldDB" id="A0A2H3CFH8"/>
<protein>
    <submittedName>
        <fullName evidence="2">Uncharacterized protein</fullName>
    </submittedName>
</protein>
<dbReference type="EMBL" id="KZ293724">
    <property type="protein sequence ID" value="PBK81815.1"/>
    <property type="molecule type" value="Genomic_DNA"/>
</dbReference>
<accession>A0A2H3CFH8</accession>
<feature type="region of interest" description="Disordered" evidence="1">
    <location>
        <begin position="119"/>
        <end position="154"/>
    </location>
</feature>
<evidence type="ECO:0000313" key="3">
    <source>
        <dbReference type="Proteomes" id="UP000217790"/>
    </source>
</evidence>